<dbReference type="Proteomes" id="UP000772434">
    <property type="component" value="Unassembled WGS sequence"/>
</dbReference>
<dbReference type="OrthoDB" id="2634326at2759"/>
<keyword evidence="2" id="KW-1185">Reference proteome</keyword>
<sequence length="115" mass="12894">IGAFVEKTQDADILYYAGVPVWLVRLSTNCPDARVDSVGDVIQEDHQQRVKLHCGYLLNCADEQPSNQVIYVGLANKSDRYTAMAEFMDAQFQTPSLFGLPETTKRVVRKIAFPV</sequence>
<organism evidence="1 2">
    <name type="scientific">Rhodocollybia butyracea</name>
    <dbReference type="NCBI Taxonomy" id="206335"/>
    <lineage>
        <taxon>Eukaryota</taxon>
        <taxon>Fungi</taxon>
        <taxon>Dikarya</taxon>
        <taxon>Basidiomycota</taxon>
        <taxon>Agaricomycotina</taxon>
        <taxon>Agaricomycetes</taxon>
        <taxon>Agaricomycetidae</taxon>
        <taxon>Agaricales</taxon>
        <taxon>Marasmiineae</taxon>
        <taxon>Omphalotaceae</taxon>
        <taxon>Rhodocollybia</taxon>
    </lineage>
</organism>
<name>A0A9P5QB36_9AGAR</name>
<dbReference type="EMBL" id="JADNRY010000003">
    <property type="protein sequence ID" value="KAF9077712.1"/>
    <property type="molecule type" value="Genomic_DNA"/>
</dbReference>
<protein>
    <submittedName>
        <fullName evidence="1">Uncharacterized protein</fullName>
    </submittedName>
</protein>
<comment type="caution">
    <text evidence="1">The sequence shown here is derived from an EMBL/GenBank/DDBJ whole genome shotgun (WGS) entry which is preliminary data.</text>
</comment>
<accession>A0A9P5QB36</accession>
<gene>
    <name evidence="1" type="ORF">BDP27DRAFT_1186571</name>
</gene>
<dbReference type="AlphaFoldDB" id="A0A9P5QB36"/>
<evidence type="ECO:0000313" key="1">
    <source>
        <dbReference type="EMBL" id="KAF9077712.1"/>
    </source>
</evidence>
<feature type="non-terminal residue" evidence="1">
    <location>
        <position position="1"/>
    </location>
</feature>
<evidence type="ECO:0000313" key="2">
    <source>
        <dbReference type="Proteomes" id="UP000772434"/>
    </source>
</evidence>
<proteinExistence type="predicted"/>
<feature type="non-terminal residue" evidence="1">
    <location>
        <position position="115"/>
    </location>
</feature>
<reference evidence="1" key="1">
    <citation type="submission" date="2020-11" db="EMBL/GenBank/DDBJ databases">
        <authorList>
            <consortium name="DOE Joint Genome Institute"/>
            <person name="Ahrendt S."/>
            <person name="Riley R."/>
            <person name="Andreopoulos W."/>
            <person name="Labutti K."/>
            <person name="Pangilinan J."/>
            <person name="Ruiz-Duenas F.J."/>
            <person name="Barrasa J.M."/>
            <person name="Sanchez-Garcia M."/>
            <person name="Camarero S."/>
            <person name="Miyauchi S."/>
            <person name="Serrano A."/>
            <person name="Linde D."/>
            <person name="Babiker R."/>
            <person name="Drula E."/>
            <person name="Ayuso-Fernandez I."/>
            <person name="Pacheco R."/>
            <person name="Padilla G."/>
            <person name="Ferreira P."/>
            <person name="Barriuso J."/>
            <person name="Kellner H."/>
            <person name="Castanera R."/>
            <person name="Alfaro M."/>
            <person name="Ramirez L."/>
            <person name="Pisabarro A.G."/>
            <person name="Kuo A."/>
            <person name="Tritt A."/>
            <person name="Lipzen A."/>
            <person name="He G."/>
            <person name="Yan M."/>
            <person name="Ng V."/>
            <person name="Cullen D."/>
            <person name="Martin F."/>
            <person name="Rosso M.-N."/>
            <person name="Henrissat B."/>
            <person name="Hibbett D."/>
            <person name="Martinez A.T."/>
            <person name="Grigoriev I.V."/>
        </authorList>
    </citation>
    <scope>NUCLEOTIDE SEQUENCE</scope>
    <source>
        <strain evidence="1">AH 40177</strain>
    </source>
</reference>